<name>A0ABT8KP00_9BACT</name>
<sequence length="567" mass="69350">MLFDQNVLKNWNANFKKLQAYEKKYGHCNVSASSKRDAELAHWVTIQRRTRQHLPHDLRAELLKIGFDFFDDPQIWDKRYKELQNFRNEHGHVYLPTNSPKYADLLDWLIRQIRDRDYLVRERIKLLDALGVEWEHKSSRDWRWQEMYRRLVMFKKKHGHCQVPQKWEEDLKLSNWVCVQRRRFGIGKLTEERKELLNKIGFVWSFKDLYNRQWEEHFELLQEYKNEFGHCRIPLTNKVLGGWIDRQRIAKVKGKLGKERKQKLNEIGFVWNFKEINDQIWEEKFQLLAAFKNRYGHCFVPVNWKENKSLGNWVATQRRLEETAKISKSRKKRLEDLGFVWRFETNKFLQRFYDAKWEENYKNLIAYFNEHGSLQVSVEKDPSLQRWTCLQRSLYHEGKLAEDRIKKLENINFAWNLHESYWMKMYEELVKFKAKYGHTKVPWMWEENPQLAPWVNSLKVTKDNLEIEKIALLDKIQFDWEIRERNIVPWEEMYNLLLEFKKRFGHTKVPVYWQENYKLGKWAARMRSERYNLPTERIKLLEAIKFEWGKKRESFDEAELVPAMNLT</sequence>
<gene>
    <name evidence="2" type="ORF">QQ008_13935</name>
</gene>
<dbReference type="Pfam" id="PF03457">
    <property type="entry name" value="HA"/>
    <property type="match status" value="8"/>
</dbReference>
<organism evidence="2 3">
    <name type="scientific">Splendidivirga corallicola</name>
    <dbReference type="NCBI Taxonomy" id="3051826"/>
    <lineage>
        <taxon>Bacteria</taxon>
        <taxon>Pseudomonadati</taxon>
        <taxon>Bacteroidota</taxon>
        <taxon>Cytophagia</taxon>
        <taxon>Cytophagales</taxon>
        <taxon>Splendidivirgaceae</taxon>
        <taxon>Splendidivirga</taxon>
    </lineage>
</organism>
<dbReference type="PANTHER" id="PTHR33418">
    <property type="entry name" value="HELICASE-ASSOCIATED"/>
    <property type="match status" value="1"/>
</dbReference>
<reference evidence="2" key="1">
    <citation type="submission" date="2023-06" db="EMBL/GenBank/DDBJ databases">
        <title>Genomic of Parafulvivirga corallium.</title>
        <authorList>
            <person name="Wang G."/>
        </authorList>
    </citation>
    <scope>NUCLEOTIDE SEQUENCE</scope>
    <source>
        <strain evidence="2">BMA10</strain>
    </source>
</reference>
<dbReference type="Gene3D" id="6.10.140.530">
    <property type="match status" value="8"/>
</dbReference>
<accession>A0ABT8KP00</accession>
<evidence type="ECO:0000259" key="1">
    <source>
        <dbReference type="Pfam" id="PF03457"/>
    </source>
</evidence>
<feature type="domain" description="Helicase-associated" evidence="1">
    <location>
        <begin position="489"/>
        <end position="546"/>
    </location>
</feature>
<feature type="domain" description="Helicase-associated" evidence="1">
    <location>
        <begin position="74"/>
        <end position="132"/>
    </location>
</feature>
<dbReference type="InterPro" id="IPR005114">
    <property type="entry name" value="Helicase_assoc"/>
</dbReference>
<proteinExistence type="predicted"/>
<dbReference type="RefSeq" id="WP_346752506.1">
    <property type="nucleotide sequence ID" value="NZ_JAUJEA010000004.1"/>
</dbReference>
<dbReference type="Proteomes" id="UP001172082">
    <property type="component" value="Unassembled WGS sequence"/>
</dbReference>
<evidence type="ECO:0000313" key="2">
    <source>
        <dbReference type="EMBL" id="MDN5202482.1"/>
    </source>
</evidence>
<evidence type="ECO:0000313" key="3">
    <source>
        <dbReference type="Proteomes" id="UP001172082"/>
    </source>
</evidence>
<feature type="domain" description="Helicase-associated" evidence="1">
    <location>
        <begin position="418"/>
        <end position="478"/>
    </location>
</feature>
<feature type="domain" description="Helicase-associated" evidence="1">
    <location>
        <begin position="143"/>
        <end position="202"/>
    </location>
</feature>
<protein>
    <submittedName>
        <fullName evidence="2">Helicase associated domain-containing protein</fullName>
    </submittedName>
</protein>
<keyword evidence="3" id="KW-1185">Reference proteome</keyword>
<feature type="domain" description="Helicase-associated" evidence="1">
    <location>
        <begin position="212"/>
        <end position="269"/>
    </location>
</feature>
<feature type="domain" description="Helicase-associated" evidence="1">
    <location>
        <begin position="278"/>
        <end position="339"/>
    </location>
</feature>
<dbReference type="PANTHER" id="PTHR33418:SF1">
    <property type="entry name" value="HELICASE-ASSOCIATED DOMAIN-CONTAINING PROTEIN"/>
    <property type="match status" value="1"/>
</dbReference>
<comment type="caution">
    <text evidence="2">The sequence shown here is derived from an EMBL/GenBank/DDBJ whole genome shotgun (WGS) entry which is preliminary data.</text>
</comment>
<feature type="domain" description="Helicase-associated" evidence="1">
    <location>
        <begin position="10"/>
        <end position="67"/>
    </location>
</feature>
<dbReference type="EMBL" id="JAUJEA010000004">
    <property type="protein sequence ID" value="MDN5202482.1"/>
    <property type="molecule type" value="Genomic_DNA"/>
</dbReference>
<feature type="domain" description="Helicase-associated" evidence="1">
    <location>
        <begin position="354"/>
        <end position="413"/>
    </location>
</feature>